<evidence type="ECO:0000313" key="3">
    <source>
        <dbReference type="Proteomes" id="UP000321306"/>
    </source>
</evidence>
<dbReference type="Proteomes" id="UP000321306">
    <property type="component" value="Unassembled WGS sequence"/>
</dbReference>
<gene>
    <name evidence="2" type="ORF">DC3_23090</name>
</gene>
<dbReference type="InterPro" id="IPR051790">
    <property type="entry name" value="Cytochrome_c-biogenesis_DsbD"/>
</dbReference>
<feature type="transmembrane region" description="Helical" evidence="1">
    <location>
        <begin position="258"/>
        <end position="274"/>
    </location>
</feature>
<evidence type="ECO:0000313" key="2">
    <source>
        <dbReference type="EMBL" id="GEM46674.1"/>
    </source>
</evidence>
<keyword evidence="1" id="KW-1133">Transmembrane helix</keyword>
<dbReference type="PANTHER" id="PTHR31272:SF9">
    <property type="entry name" value="BLL1027 PROTEIN"/>
    <property type="match status" value="1"/>
</dbReference>
<dbReference type="PANTHER" id="PTHR31272">
    <property type="entry name" value="CYTOCHROME C-TYPE BIOGENESIS PROTEIN HI_1454-RELATED"/>
    <property type="match status" value="1"/>
</dbReference>
<feature type="transmembrane region" description="Helical" evidence="1">
    <location>
        <begin position="180"/>
        <end position="208"/>
    </location>
</feature>
<keyword evidence="3" id="KW-1185">Reference proteome</keyword>
<accession>A0A511N1B9</accession>
<comment type="caution">
    <text evidence="2">The sequence shown here is derived from an EMBL/GenBank/DDBJ whole genome shotgun (WGS) entry which is preliminary data.</text>
</comment>
<proteinExistence type="predicted"/>
<protein>
    <submittedName>
        <fullName evidence="2">Electron transporter</fullName>
    </submittedName>
</protein>
<organism evidence="2 3">
    <name type="scientific">Deinococcus cellulosilyticus (strain DSM 18568 / NBRC 106333 / KACC 11606 / 5516J-15)</name>
    <dbReference type="NCBI Taxonomy" id="1223518"/>
    <lineage>
        <taxon>Bacteria</taxon>
        <taxon>Thermotogati</taxon>
        <taxon>Deinococcota</taxon>
        <taxon>Deinococci</taxon>
        <taxon>Deinococcales</taxon>
        <taxon>Deinococcaceae</taxon>
        <taxon>Deinococcus</taxon>
    </lineage>
</organism>
<feature type="transmembrane region" description="Helical" evidence="1">
    <location>
        <begin position="59"/>
        <end position="79"/>
    </location>
</feature>
<evidence type="ECO:0000256" key="1">
    <source>
        <dbReference type="SAM" id="Phobius"/>
    </source>
</evidence>
<reference evidence="2 3" key="1">
    <citation type="submission" date="2019-07" db="EMBL/GenBank/DDBJ databases">
        <title>Whole genome shotgun sequence of Deinococcus cellulosilyticus NBRC 106333.</title>
        <authorList>
            <person name="Hosoyama A."/>
            <person name="Uohara A."/>
            <person name="Ohji S."/>
            <person name="Ichikawa N."/>
        </authorList>
    </citation>
    <scope>NUCLEOTIDE SEQUENCE [LARGE SCALE GENOMIC DNA]</scope>
    <source>
        <strain evidence="2 3">NBRC 106333</strain>
    </source>
</reference>
<keyword evidence="1" id="KW-0472">Membrane</keyword>
<feature type="transmembrane region" description="Helical" evidence="1">
    <location>
        <begin position="214"/>
        <end position="237"/>
    </location>
</feature>
<dbReference type="RefSeq" id="WP_222594748.1">
    <property type="nucleotide sequence ID" value="NZ_BJXB01000009.1"/>
</dbReference>
<name>A0A511N1B9_DEIC1</name>
<feature type="transmembrane region" description="Helical" evidence="1">
    <location>
        <begin position="99"/>
        <end position="122"/>
    </location>
</feature>
<sequence>MTLPRFLSRWAPLALVLSLLPLGMWLAVTREHTLPSIGWLQNNKPAALLLTTTTGFADGVNPCAITTLLLFIGALMHLVGQHSQTEVLQARRRIWGVAFMYILGIFLLYFLLGTGFIQIAWLQTLGNTHLFTRIAGMLAVLLGVIMSLEHLFPDSPIRLTMPGGLHSLARTATRHSTLPGAFIGGVLIGTCTIPCGGAMYLAIAAVIASLTPVTYAYTLLLTYNVAFVLPLVLLVTVASSRTVLQRVSRLHLTHKRQVKLTLGVFVILVGFLSLL</sequence>
<dbReference type="EMBL" id="BJXB01000009">
    <property type="protein sequence ID" value="GEM46674.1"/>
    <property type="molecule type" value="Genomic_DNA"/>
</dbReference>
<keyword evidence="1" id="KW-0812">Transmembrane</keyword>
<dbReference type="AlphaFoldDB" id="A0A511N1B9"/>
<feature type="transmembrane region" description="Helical" evidence="1">
    <location>
        <begin position="134"/>
        <end position="152"/>
    </location>
</feature>